<evidence type="ECO:0000256" key="4">
    <source>
        <dbReference type="ARBA" id="ARBA00022475"/>
    </source>
</evidence>
<dbReference type="Gene3D" id="2.40.50.100">
    <property type="match status" value="1"/>
</dbReference>
<dbReference type="InterPro" id="IPR010129">
    <property type="entry name" value="T1SS_HlyD"/>
</dbReference>
<evidence type="ECO:0000313" key="13">
    <source>
        <dbReference type="EMBL" id="KPQ27872.1"/>
    </source>
</evidence>
<dbReference type="NCBIfam" id="TIGR01843">
    <property type="entry name" value="type_I_hlyD"/>
    <property type="match status" value="1"/>
</dbReference>
<evidence type="ECO:0000259" key="11">
    <source>
        <dbReference type="Pfam" id="PF25994"/>
    </source>
</evidence>
<dbReference type="GO" id="GO:0009306">
    <property type="term" value="P:protein secretion"/>
    <property type="evidence" value="ECO:0007669"/>
    <property type="project" value="InterPro"/>
</dbReference>
<dbReference type="Gene3D" id="2.40.30.170">
    <property type="match status" value="1"/>
</dbReference>
<name>A0A0P7Z0I6_9GAMM</name>
<comment type="similarity">
    <text evidence="2 9">Belongs to the membrane fusion protein (MFP) (TC 8.A.1) family.</text>
</comment>
<dbReference type="GO" id="GO:0005886">
    <property type="term" value="C:plasma membrane"/>
    <property type="evidence" value="ECO:0007669"/>
    <property type="project" value="UniProtKB-SubCell"/>
</dbReference>
<evidence type="ECO:0000313" key="14">
    <source>
        <dbReference type="Proteomes" id="UP000050416"/>
    </source>
</evidence>
<keyword evidence="8" id="KW-0472">Membrane</keyword>
<dbReference type="InterPro" id="IPR058982">
    <property type="entry name" value="Beta-barrel_AprE"/>
</dbReference>
<comment type="caution">
    <text evidence="13">The sequence shown here is derived from an EMBL/GenBank/DDBJ whole genome shotgun (WGS) entry which is preliminary data.</text>
</comment>
<evidence type="ECO:0000256" key="9">
    <source>
        <dbReference type="RuleBase" id="RU365093"/>
    </source>
</evidence>
<feature type="domain" description="AprE-like long alpha-helical hairpin" evidence="11">
    <location>
        <begin position="76"/>
        <end position="256"/>
    </location>
</feature>
<dbReference type="Pfam" id="PF25994">
    <property type="entry name" value="HH_AprE"/>
    <property type="match status" value="1"/>
</dbReference>
<evidence type="ECO:0000256" key="3">
    <source>
        <dbReference type="ARBA" id="ARBA00022448"/>
    </source>
</evidence>
<evidence type="ECO:0000256" key="6">
    <source>
        <dbReference type="ARBA" id="ARBA00022692"/>
    </source>
</evidence>
<keyword evidence="5 9" id="KW-0997">Cell inner membrane</keyword>
<dbReference type="InterPro" id="IPR006144">
    <property type="entry name" value="Secretion_HlyD_CS"/>
</dbReference>
<dbReference type="InterPro" id="IPR050739">
    <property type="entry name" value="MFP"/>
</dbReference>
<dbReference type="SUPFAM" id="SSF111369">
    <property type="entry name" value="HlyD-like secretion proteins"/>
    <property type="match status" value="1"/>
</dbReference>
<keyword evidence="3 9" id="KW-0813">Transport</keyword>
<dbReference type="Proteomes" id="UP000050416">
    <property type="component" value="Unassembled WGS sequence"/>
</dbReference>
<sequence>MLYVGTLVILALIIWAYFAPLEEVTRGEGKIIPSSQLQVVQSLDGGIVKSIEVTEGQRVEKGQILMRLDQTRSLSDIRERQARILNLEAETSRLRAQIAAELPIFDPKLAEKSPQLIDDQTSLYLSSLEELKEQQSGLEEQRIQRQQDLEEALAASRQAREVKSLAQQELDKKRPLLRSGAVSDVDILQLEREIARANGDLERAQASILRAEAGIRESTSRLSEARLTFQNRWRSELADAQVRLNALLQEESGLADRVKQTDIRSPVPGIVQRIFSTTVGGVVLPGRELLEIVPIDDQLIVEAKVSPVDIAFLRPGLPATIKLTAYDFNIFGGLQAELEHISADTITDDEDNTFYLVRLRTLENEISNNLPIIPGMTAEVDIITGEKTILNYLLKPVLRATSEAMRER</sequence>
<evidence type="ECO:0000256" key="1">
    <source>
        <dbReference type="ARBA" id="ARBA00004377"/>
    </source>
</evidence>
<reference evidence="13 14" key="1">
    <citation type="submission" date="2015-09" db="EMBL/GenBank/DDBJ databases">
        <title>Identification and resolution of microdiversity through metagenomic sequencing of parallel consortia.</title>
        <authorList>
            <person name="Nelson W.C."/>
            <person name="Romine M.F."/>
            <person name="Lindemann S.R."/>
        </authorList>
    </citation>
    <scope>NUCLEOTIDE SEQUENCE [LARGE SCALE GENOMIC DNA]</scope>
    <source>
        <strain evidence="13">HL-55</strain>
    </source>
</reference>
<keyword evidence="10" id="KW-0175">Coiled coil</keyword>
<evidence type="ECO:0000256" key="10">
    <source>
        <dbReference type="SAM" id="Coils"/>
    </source>
</evidence>
<keyword evidence="6" id="KW-0812">Transmembrane</keyword>
<dbReference type="STRING" id="1305731.GCA_000934705_01973"/>
<dbReference type="PATRIC" id="fig|1305731.5.peg.1148"/>
<dbReference type="Pfam" id="PF26002">
    <property type="entry name" value="Beta-barrel_AprE"/>
    <property type="match status" value="1"/>
</dbReference>
<comment type="subcellular location">
    <subcellularLocation>
        <location evidence="1 9">Cell inner membrane</location>
        <topology evidence="1 9">Single-pass membrane protein</topology>
    </subcellularLocation>
</comment>
<dbReference type="PROSITE" id="PS00543">
    <property type="entry name" value="HLYD_FAMILY"/>
    <property type="match status" value="1"/>
</dbReference>
<dbReference type="PANTHER" id="PTHR30386">
    <property type="entry name" value="MEMBRANE FUSION SUBUNIT OF EMRAB-TOLC MULTIDRUG EFFLUX PUMP"/>
    <property type="match status" value="1"/>
</dbReference>
<evidence type="ECO:0000256" key="5">
    <source>
        <dbReference type="ARBA" id="ARBA00022519"/>
    </source>
</evidence>
<dbReference type="EMBL" id="LJZQ01000022">
    <property type="protein sequence ID" value="KPQ27872.1"/>
    <property type="molecule type" value="Genomic_DNA"/>
</dbReference>
<dbReference type="PANTHER" id="PTHR30386:SF26">
    <property type="entry name" value="TRANSPORT PROTEIN COMB"/>
    <property type="match status" value="1"/>
</dbReference>
<evidence type="ECO:0000256" key="7">
    <source>
        <dbReference type="ARBA" id="ARBA00022989"/>
    </source>
</evidence>
<keyword evidence="4 9" id="KW-1003">Cell membrane</keyword>
<keyword evidence="7" id="KW-1133">Transmembrane helix</keyword>
<organism evidence="13 14">
    <name type="scientific">Marinobacter excellens HL-55</name>
    <dbReference type="NCBI Taxonomy" id="1305731"/>
    <lineage>
        <taxon>Bacteria</taxon>
        <taxon>Pseudomonadati</taxon>
        <taxon>Pseudomonadota</taxon>
        <taxon>Gammaproteobacteria</taxon>
        <taxon>Pseudomonadales</taxon>
        <taxon>Marinobacteraceae</taxon>
        <taxon>Marinobacter</taxon>
    </lineage>
</organism>
<evidence type="ECO:0000256" key="2">
    <source>
        <dbReference type="ARBA" id="ARBA00009477"/>
    </source>
</evidence>
<evidence type="ECO:0000259" key="12">
    <source>
        <dbReference type="Pfam" id="PF26002"/>
    </source>
</evidence>
<accession>A0A0P7Z0I6</accession>
<protein>
    <recommendedName>
        <fullName evidence="9">Membrane fusion protein (MFP) family protein</fullName>
    </recommendedName>
</protein>
<proteinExistence type="inferred from homology"/>
<dbReference type="AlphaFoldDB" id="A0A0P7Z0I6"/>
<dbReference type="PRINTS" id="PR01490">
    <property type="entry name" value="RTXTOXIND"/>
</dbReference>
<evidence type="ECO:0000256" key="8">
    <source>
        <dbReference type="ARBA" id="ARBA00023136"/>
    </source>
</evidence>
<dbReference type="InterPro" id="IPR058781">
    <property type="entry name" value="HH_AprE-like"/>
</dbReference>
<gene>
    <name evidence="13" type="primary">lapC</name>
    <name evidence="13" type="ORF">HLUCCX14_13360</name>
</gene>
<feature type="domain" description="AprE-like beta-barrel" evidence="12">
    <location>
        <begin position="299"/>
        <end position="385"/>
    </location>
</feature>
<feature type="coiled-coil region" evidence="10">
    <location>
        <begin position="187"/>
        <end position="250"/>
    </location>
</feature>